<dbReference type="NCBIfam" id="TIGR01079">
    <property type="entry name" value="rplX_bact"/>
    <property type="match status" value="1"/>
</dbReference>
<evidence type="ECO:0000256" key="8">
    <source>
        <dbReference type="HAMAP-Rule" id="MF_01326"/>
    </source>
</evidence>
<dbReference type="OrthoDB" id="9807419at2"/>
<evidence type="ECO:0000256" key="5">
    <source>
        <dbReference type="ARBA" id="ARBA00023274"/>
    </source>
</evidence>
<proteinExistence type="inferred from homology"/>
<comment type="function">
    <text evidence="8">One of two assembly initiator proteins, it binds directly to the 5'-end of the 23S rRNA, where it nucleates assembly of the 50S subunit.</text>
</comment>
<comment type="similarity">
    <text evidence="1 8 9">Belongs to the universal ribosomal protein uL24 family.</text>
</comment>
<dbReference type="Gene3D" id="2.30.30.30">
    <property type="match status" value="1"/>
</dbReference>
<evidence type="ECO:0000256" key="6">
    <source>
        <dbReference type="ARBA" id="ARBA00035206"/>
    </source>
</evidence>
<dbReference type="InterPro" id="IPR057264">
    <property type="entry name" value="Ribosomal_uL24_C"/>
</dbReference>
<dbReference type="InterPro" id="IPR005824">
    <property type="entry name" value="KOW"/>
</dbReference>
<keyword evidence="3 8" id="KW-0694">RNA-binding</keyword>
<evidence type="ECO:0000256" key="3">
    <source>
        <dbReference type="ARBA" id="ARBA00022884"/>
    </source>
</evidence>
<comment type="function">
    <text evidence="7 8">One of the proteins that surrounds the polypeptide exit tunnel on the outside of the subunit.</text>
</comment>
<dbReference type="PROSITE" id="PS01108">
    <property type="entry name" value="RIBOSOMAL_L24"/>
    <property type="match status" value="1"/>
</dbReference>
<dbReference type="eggNOG" id="COG0198">
    <property type="taxonomic scope" value="Bacteria"/>
</dbReference>
<dbReference type="AlphaFoldDB" id="A0A085ZLE7"/>
<organism evidence="11 12">
    <name type="scientific">Flavobacterium reichenbachii</name>
    <dbReference type="NCBI Taxonomy" id="362418"/>
    <lineage>
        <taxon>Bacteria</taxon>
        <taxon>Pseudomonadati</taxon>
        <taxon>Bacteroidota</taxon>
        <taxon>Flavobacteriia</taxon>
        <taxon>Flavobacteriales</taxon>
        <taxon>Flavobacteriaceae</taxon>
        <taxon>Flavobacterium</taxon>
    </lineage>
</organism>
<evidence type="ECO:0000313" key="12">
    <source>
        <dbReference type="Proteomes" id="UP000028715"/>
    </source>
</evidence>
<dbReference type="InterPro" id="IPR005825">
    <property type="entry name" value="Ribosomal_uL24_CS"/>
</dbReference>
<dbReference type="RefSeq" id="WP_007803650.1">
    <property type="nucleotide sequence ID" value="NZ_JPRL01000001.1"/>
</dbReference>
<dbReference type="GO" id="GO:0006412">
    <property type="term" value="P:translation"/>
    <property type="evidence" value="ECO:0007669"/>
    <property type="project" value="UniProtKB-UniRule"/>
</dbReference>
<dbReference type="GO" id="GO:0019843">
    <property type="term" value="F:rRNA binding"/>
    <property type="evidence" value="ECO:0007669"/>
    <property type="project" value="UniProtKB-UniRule"/>
</dbReference>
<evidence type="ECO:0000256" key="4">
    <source>
        <dbReference type="ARBA" id="ARBA00022980"/>
    </source>
</evidence>
<name>A0A085ZLE7_9FLAO</name>
<protein>
    <recommendedName>
        <fullName evidence="6 8">Large ribosomal subunit protein uL24</fullName>
    </recommendedName>
</protein>
<evidence type="ECO:0000256" key="1">
    <source>
        <dbReference type="ARBA" id="ARBA00010618"/>
    </source>
</evidence>
<dbReference type="InterPro" id="IPR003256">
    <property type="entry name" value="Ribosomal_uL24"/>
</dbReference>
<comment type="subunit">
    <text evidence="8">Part of the 50S ribosomal subunit.</text>
</comment>
<keyword evidence="2 8" id="KW-0699">rRNA-binding</keyword>
<dbReference type="Pfam" id="PF00467">
    <property type="entry name" value="KOW"/>
    <property type="match status" value="1"/>
</dbReference>
<dbReference type="EMBL" id="JPRL01000001">
    <property type="protein sequence ID" value="KFF05261.1"/>
    <property type="molecule type" value="Genomic_DNA"/>
</dbReference>
<gene>
    <name evidence="8" type="primary">rplX</name>
    <name evidence="11" type="ORF">IW19_06825</name>
</gene>
<dbReference type="CDD" id="cd06089">
    <property type="entry name" value="KOW_RPL26"/>
    <property type="match status" value="1"/>
</dbReference>
<dbReference type="GO" id="GO:0005840">
    <property type="term" value="C:ribosome"/>
    <property type="evidence" value="ECO:0007669"/>
    <property type="project" value="UniProtKB-KW"/>
</dbReference>
<dbReference type="GO" id="GO:1990904">
    <property type="term" value="C:ribonucleoprotein complex"/>
    <property type="evidence" value="ECO:0007669"/>
    <property type="project" value="UniProtKB-KW"/>
</dbReference>
<evidence type="ECO:0000259" key="10">
    <source>
        <dbReference type="SMART" id="SM00739"/>
    </source>
</evidence>
<dbReference type="InterPro" id="IPR014722">
    <property type="entry name" value="Rib_uL2_dom2"/>
</dbReference>
<keyword evidence="5 8" id="KW-0687">Ribonucleoprotein</keyword>
<dbReference type="GO" id="GO:0003735">
    <property type="term" value="F:structural constituent of ribosome"/>
    <property type="evidence" value="ECO:0007669"/>
    <property type="project" value="InterPro"/>
</dbReference>
<dbReference type="InterPro" id="IPR008991">
    <property type="entry name" value="Translation_prot_SH3-like_sf"/>
</dbReference>
<dbReference type="STRING" id="362418.IW19_06825"/>
<dbReference type="SMART" id="SM00739">
    <property type="entry name" value="KOW"/>
    <property type="match status" value="1"/>
</dbReference>
<comment type="caution">
    <text evidence="11">The sequence shown here is derived from an EMBL/GenBank/DDBJ whole genome shotgun (WGS) entry which is preliminary data.</text>
</comment>
<sequence length="104" mass="11447">MIKLKIKSGDIVRVIAGDHKGAEGKVLRVYREKNKAIVEGVNMVSKHTKPSAKNPQGGIVKKEASIQISNISLIDPKTKETTRVGIRVEGDKKVRFSKKSNQVL</sequence>
<evidence type="ECO:0000256" key="7">
    <source>
        <dbReference type="ARBA" id="ARBA00058688"/>
    </source>
</evidence>
<dbReference type="SUPFAM" id="SSF50104">
    <property type="entry name" value="Translation proteins SH3-like domain"/>
    <property type="match status" value="1"/>
</dbReference>
<evidence type="ECO:0000313" key="11">
    <source>
        <dbReference type="EMBL" id="KFF05261.1"/>
    </source>
</evidence>
<reference evidence="11 12" key="1">
    <citation type="submission" date="2014-07" db="EMBL/GenBank/DDBJ databases">
        <title>Genome of Flavobacterium reichenbachii LMG 25512.</title>
        <authorList>
            <person name="Stropko S.J."/>
            <person name="Pipes S.E."/>
            <person name="Newman J.D."/>
        </authorList>
    </citation>
    <scope>NUCLEOTIDE SEQUENCE [LARGE SCALE GENOMIC DNA]</scope>
    <source>
        <strain evidence="11 12">LMG 25512</strain>
    </source>
</reference>
<dbReference type="Pfam" id="PF17136">
    <property type="entry name" value="ribosomal_L24"/>
    <property type="match status" value="1"/>
</dbReference>
<dbReference type="InterPro" id="IPR041988">
    <property type="entry name" value="Ribosomal_uL24_KOW"/>
</dbReference>
<accession>A0A085ZLE7</accession>
<dbReference type="FunFam" id="2.30.30.30:FF:000004">
    <property type="entry name" value="50S ribosomal protein L24"/>
    <property type="match status" value="1"/>
</dbReference>
<dbReference type="PANTHER" id="PTHR12903">
    <property type="entry name" value="MITOCHONDRIAL RIBOSOMAL PROTEIN L24"/>
    <property type="match status" value="1"/>
</dbReference>
<dbReference type="HAMAP" id="MF_01326_B">
    <property type="entry name" value="Ribosomal_uL24_B"/>
    <property type="match status" value="1"/>
</dbReference>
<evidence type="ECO:0000256" key="9">
    <source>
        <dbReference type="RuleBase" id="RU003477"/>
    </source>
</evidence>
<feature type="domain" description="KOW" evidence="10">
    <location>
        <begin position="5"/>
        <end position="32"/>
    </location>
</feature>
<dbReference type="Proteomes" id="UP000028715">
    <property type="component" value="Unassembled WGS sequence"/>
</dbReference>
<evidence type="ECO:0000256" key="2">
    <source>
        <dbReference type="ARBA" id="ARBA00022730"/>
    </source>
</evidence>
<keyword evidence="4 8" id="KW-0689">Ribosomal protein</keyword>
<keyword evidence="12" id="KW-1185">Reference proteome</keyword>